<dbReference type="Gene3D" id="1.20.1250.20">
    <property type="entry name" value="MFS general substrate transporter like domains"/>
    <property type="match status" value="2"/>
</dbReference>
<organism evidence="8 9">
    <name type="scientific">Paenisporosarcina macmurdoensis</name>
    <dbReference type="NCBI Taxonomy" id="212659"/>
    <lineage>
        <taxon>Bacteria</taxon>
        <taxon>Bacillati</taxon>
        <taxon>Bacillota</taxon>
        <taxon>Bacilli</taxon>
        <taxon>Bacillales</taxon>
        <taxon>Caryophanaceae</taxon>
        <taxon>Paenisporosarcina</taxon>
    </lineage>
</organism>
<evidence type="ECO:0000256" key="4">
    <source>
        <dbReference type="ARBA" id="ARBA00022989"/>
    </source>
</evidence>
<feature type="transmembrane region" description="Helical" evidence="6">
    <location>
        <begin position="222"/>
        <end position="252"/>
    </location>
</feature>
<comment type="caution">
    <text evidence="8">The sequence shown here is derived from an EMBL/GenBank/DDBJ whole genome shotgun (WGS) entry which is preliminary data.</text>
</comment>
<feature type="transmembrane region" description="Helical" evidence="6">
    <location>
        <begin position="106"/>
        <end position="124"/>
    </location>
</feature>
<feature type="transmembrane region" description="Helical" evidence="6">
    <location>
        <begin position="172"/>
        <end position="194"/>
    </location>
</feature>
<dbReference type="InterPro" id="IPR020846">
    <property type="entry name" value="MFS_dom"/>
</dbReference>
<dbReference type="PROSITE" id="PS00216">
    <property type="entry name" value="SUGAR_TRANSPORT_1"/>
    <property type="match status" value="1"/>
</dbReference>
<feature type="transmembrane region" description="Helical" evidence="6">
    <location>
        <begin position="291"/>
        <end position="310"/>
    </location>
</feature>
<dbReference type="InterPro" id="IPR011701">
    <property type="entry name" value="MFS"/>
</dbReference>
<feature type="transmembrane region" description="Helical" evidence="6">
    <location>
        <begin position="349"/>
        <end position="370"/>
    </location>
</feature>
<keyword evidence="9" id="KW-1185">Reference proteome</keyword>
<name>A0ABW1L477_9BACL</name>
<feature type="transmembrane region" description="Helical" evidence="6">
    <location>
        <begin position="12"/>
        <end position="29"/>
    </location>
</feature>
<dbReference type="EMBL" id="JBHSRI010000003">
    <property type="protein sequence ID" value="MFC6038785.1"/>
    <property type="molecule type" value="Genomic_DNA"/>
</dbReference>
<accession>A0ABW1L477</accession>
<evidence type="ECO:0000256" key="6">
    <source>
        <dbReference type="SAM" id="Phobius"/>
    </source>
</evidence>
<dbReference type="PRINTS" id="PR01988">
    <property type="entry name" value="EXPORTERBACE"/>
</dbReference>
<dbReference type="InterPro" id="IPR036259">
    <property type="entry name" value="MFS_trans_sf"/>
</dbReference>
<feature type="transmembrane region" description="Helical" evidence="6">
    <location>
        <begin position="376"/>
        <end position="396"/>
    </location>
</feature>
<dbReference type="SUPFAM" id="SSF103473">
    <property type="entry name" value="MFS general substrate transporter"/>
    <property type="match status" value="1"/>
</dbReference>
<comment type="subcellular location">
    <subcellularLocation>
        <location evidence="1">Cell membrane</location>
        <topology evidence="1">Multi-pass membrane protein</topology>
    </subcellularLocation>
</comment>
<feature type="transmembrane region" description="Helical" evidence="6">
    <location>
        <begin position="264"/>
        <end position="284"/>
    </location>
</feature>
<evidence type="ECO:0000313" key="8">
    <source>
        <dbReference type="EMBL" id="MFC6038785.1"/>
    </source>
</evidence>
<dbReference type="RefSeq" id="WP_377732880.1">
    <property type="nucleotide sequence ID" value="NZ_JBHSRI010000003.1"/>
</dbReference>
<evidence type="ECO:0000313" key="9">
    <source>
        <dbReference type="Proteomes" id="UP001596170"/>
    </source>
</evidence>
<dbReference type="Proteomes" id="UP001596170">
    <property type="component" value="Unassembled WGS sequence"/>
</dbReference>
<dbReference type="PANTHER" id="PTHR43129:SF1">
    <property type="entry name" value="FOSMIDOMYCIN RESISTANCE PROTEIN"/>
    <property type="match status" value="1"/>
</dbReference>
<proteinExistence type="predicted"/>
<keyword evidence="3 6" id="KW-0812">Transmembrane</keyword>
<keyword evidence="5 6" id="KW-0472">Membrane</keyword>
<evidence type="ECO:0000259" key="7">
    <source>
        <dbReference type="PROSITE" id="PS50850"/>
    </source>
</evidence>
<reference evidence="9" key="1">
    <citation type="journal article" date="2019" name="Int. J. Syst. Evol. Microbiol.">
        <title>The Global Catalogue of Microorganisms (GCM) 10K type strain sequencing project: providing services to taxonomists for standard genome sequencing and annotation.</title>
        <authorList>
            <consortium name="The Broad Institute Genomics Platform"/>
            <consortium name="The Broad Institute Genome Sequencing Center for Infectious Disease"/>
            <person name="Wu L."/>
            <person name="Ma J."/>
        </authorList>
    </citation>
    <scope>NUCLEOTIDE SEQUENCE [LARGE SCALE GENOMIC DNA]</scope>
    <source>
        <strain evidence="9">CCUG 54527</strain>
    </source>
</reference>
<gene>
    <name evidence="8" type="ORF">ACFPYN_04865</name>
</gene>
<feature type="transmembrane region" description="Helical" evidence="6">
    <location>
        <begin position="84"/>
        <end position="100"/>
    </location>
</feature>
<feature type="domain" description="Major facilitator superfamily (MFS) profile" evidence="7">
    <location>
        <begin position="19"/>
        <end position="402"/>
    </location>
</feature>
<feature type="transmembrane region" description="Helical" evidence="6">
    <location>
        <begin position="49"/>
        <end position="72"/>
    </location>
</feature>
<evidence type="ECO:0000256" key="5">
    <source>
        <dbReference type="ARBA" id="ARBA00023136"/>
    </source>
</evidence>
<dbReference type="InterPro" id="IPR005829">
    <property type="entry name" value="Sugar_transporter_CS"/>
</dbReference>
<feature type="transmembrane region" description="Helical" evidence="6">
    <location>
        <begin position="145"/>
        <end position="166"/>
    </location>
</feature>
<dbReference type="PANTHER" id="PTHR43129">
    <property type="entry name" value="FOSMIDOMYCIN RESISTANCE PROTEIN"/>
    <property type="match status" value="1"/>
</dbReference>
<evidence type="ECO:0000256" key="1">
    <source>
        <dbReference type="ARBA" id="ARBA00004651"/>
    </source>
</evidence>
<evidence type="ECO:0000256" key="2">
    <source>
        <dbReference type="ARBA" id="ARBA00022448"/>
    </source>
</evidence>
<evidence type="ECO:0000256" key="3">
    <source>
        <dbReference type="ARBA" id="ARBA00022692"/>
    </source>
</evidence>
<keyword evidence="4 6" id="KW-1133">Transmembrane helix</keyword>
<sequence>MTTAKTASSSLVSNPVYPIIFAISGVHLLNDSLQSVIPAMFPVLEKDLGLTFTQLGLIAFALNMVASVLQPVVGYFSDLKPRPYSLPFGMTLSFFGMAGLAFAPEYWMILVSVIFIGLGSAIFHPEGSRVSFMAAGPKRGLSQSIYQVGGNTGQALAPLISAFILVPLGQKGAALFLLVAALGIYILMKISAWYKEQLEQEKLLNRKRVLLSSMANLTKKQIGIALGLLLMIIFSRSIYVTNITSFYVFHLIEAYGLTIQKGQLIIFLFLAVGAVGTFFGGPLADKMGRKNVIVLSLLVPIPLALLLPYVPLPAVIVLLILIGFFIMLSFSVTVVYAQELVPSKIGTMAGLTVGLSFGMGAIGAVAIGILMDHIGIYQTMIIISLLPILGLVGLALPRDQKMTSEPIQK</sequence>
<protein>
    <submittedName>
        <fullName evidence="8">MFS transporter</fullName>
    </submittedName>
</protein>
<dbReference type="Pfam" id="PF07690">
    <property type="entry name" value="MFS_1"/>
    <property type="match status" value="1"/>
</dbReference>
<dbReference type="CDD" id="cd17478">
    <property type="entry name" value="MFS_FsR"/>
    <property type="match status" value="1"/>
</dbReference>
<dbReference type="PROSITE" id="PS50850">
    <property type="entry name" value="MFS"/>
    <property type="match status" value="1"/>
</dbReference>
<feature type="transmembrane region" description="Helical" evidence="6">
    <location>
        <begin position="316"/>
        <end position="337"/>
    </location>
</feature>
<dbReference type="InterPro" id="IPR022324">
    <property type="entry name" value="Bacilysin_exporter_BacE_put"/>
</dbReference>
<keyword evidence="2" id="KW-0813">Transport</keyword>